<name>A0A2T2YE40_9BACT</name>
<accession>A0A2T2YE40</accession>
<keyword evidence="2" id="KW-1185">Reference proteome</keyword>
<comment type="caution">
    <text evidence="1">The sequence shown here is derived from an EMBL/GenBank/DDBJ whole genome shotgun (WGS) entry which is preliminary data.</text>
</comment>
<sequence>MSICAWLDEQRIPCLRKYSTVRAHLRKNESGNKFVNLSERTIKMTAKELKIEIQKVLDKVPENHLEEVLSYLQEVQKRSASEFSNSQHLKKILTEDRELLKKLAQ</sequence>
<dbReference type="Proteomes" id="UP000240357">
    <property type="component" value="Unassembled WGS sequence"/>
</dbReference>
<evidence type="ECO:0000313" key="2">
    <source>
        <dbReference type="Proteomes" id="UP000240357"/>
    </source>
</evidence>
<protein>
    <submittedName>
        <fullName evidence="1">Uncharacterized protein</fullName>
    </submittedName>
</protein>
<proteinExistence type="predicted"/>
<dbReference type="AlphaFoldDB" id="A0A2T2YE40"/>
<gene>
    <name evidence="1" type="ORF">AHMF7605_09675</name>
</gene>
<dbReference type="EMBL" id="PYFT01000001">
    <property type="protein sequence ID" value="PSR53771.1"/>
    <property type="molecule type" value="Genomic_DNA"/>
</dbReference>
<evidence type="ECO:0000313" key="1">
    <source>
        <dbReference type="EMBL" id="PSR53771.1"/>
    </source>
</evidence>
<organism evidence="1 2">
    <name type="scientific">Adhaeribacter arboris</name>
    <dbReference type="NCBI Taxonomy" id="2072846"/>
    <lineage>
        <taxon>Bacteria</taxon>
        <taxon>Pseudomonadati</taxon>
        <taxon>Bacteroidota</taxon>
        <taxon>Cytophagia</taxon>
        <taxon>Cytophagales</taxon>
        <taxon>Hymenobacteraceae</taxon>
        <taxon>Adhaeribacter</taxon>
    </lineage>
</organism>
<reference evidence="1 2" key="1">
    <citation type="submission" date="2018-03" db="EMBL/GenBank/DDBJ databases">
        <title>Adhaeribacter sp. HMF7605 Genome sequencing and assembly.</title>
        <authorList>
            <person name="Kang H."/>
            <person name="Kang J."/>
            <person name="Cha I."/>
            <person name="Kim H."/>
            <person name="Joh K."/>
        </authorList>
    </citation>
    <scope>NUCLEOTIDE SEQUENCE [LARGE SCALE GENOMIC DNA]</scope>
    <source>
        <strain evidence="1 2">HMF7605</strain>
    </source>
</reference>